<dbReference type="Proteomes" id="UP000008037">
    <property type="component" value="Chromosome"/>
</dbReference>
<dbReference type="STRING" id="1237085.Ngar_c11280"/>
<keyword evidence="2" id="KW-1185">Reference proteome</keyword>
<sequence>MEMISEMSQKSKQKLTMAAILAIVAVVAMGTTASAIPNAYAATSSRAQCCTSGDFTTTSTSYVDVTGFTTTFNTGSGHSKSAATFTFGNYSPSSTNGQYARLLFDGTERNFVWAANTLHEVGALNSADSVTAASHTWKVQLRALNGGTAAIYASTGVLGVMAADS</sequence>
<organism evidence="1 2">
    <name type="scientific">Nitrososphaera gargensis (strain Ga9.2)</name>
    <dbReference type="NCBI Taxonomy" id="1237085"/>
    <lineage>
        <taxon>Archaea</taxon>
        <taxon>Nitrososphaerota</taxon>
        <taxon>Nitrososphaeria</taxon>
        <taxon>Nitrososphaerales</taxon>
        <taxon>Nitrososphaeraceae</taxon>
        <taxon>Nitrososphaera</taxon>
    </lineage>
</organism>
<reference evidence="1 2" key="1">
    <citation type="journal article" date="2012" name="Environ. Microbiol.">
        <title>The genome of the ammonia-oxidizing Candidatus Nitrososphaera gargensis: insights into metabolic versatility and environmental adaptations.</title>
        <authorList>
            <person name="Spang A."/>
            <person name="Poehlein A."/>
            <person name="Offre P."/>
            <person name="Zumbragel S."/>
            <person name="Haider S."/>
            <person name="Rychlik N."/>
            <person name="Nowka B."/>
            <person name="Schmeisser C."/>
            <person name="Lebedeva E.V."/>
            <person name="Rattei T."/>
            <person name="Bohm C."/>
            <person name="Schmid M."/>
            <person name="Galushko A."/>
            <person name="Hatzenpichler R."/>
            <person name="Weinmaier T."/>
            <person name="Daniel R."/>
            <person name="Schleper C."/>
            <person name="Spieck E."/>
            <person name="Streit W."/>
            <person name="Wagner M."/>
        </authorList>
    </citation>
    <scope>NUCLEOTIDE SEQUENCE [LARGE SCALE GENOMIC DNA]</scope>
    <source>
        <strain evidence="2">Ga9.2</strain>
    </source>
</reference>
<dbReference type="InParanoid" id="K0IE64"/>
<accession>K0IE64</accession>
<name>K0IE64_NITGG</name>
<gene>
    <name evidence="1" type="ordered locus">Ngar_c11280</name>
</gene>
<proteinExistence type="predicted"/>
<dbReference type="AlphaFoldDB" id="K0IE64"/>
<dbReference type="EMBL" id="CP002408">
    <property type="protein sequence ID" value="AFU58070.1"/>
    <property type="molecule type" value="Genomic_DNA"/>
</dbReference>
<dbReference type="BioCyc" id="CNIT1237085:G1324-1126-MONOMER"/>
<dbReference type="HOGENOM" id="CLU_1607209_0_0_2"/>
<protein>
    <submittedName>
        <fullName evidence="1">Uncharacterized protein</fullName>
    </submittedName>
</protein>
<dbReference type="KEGG" id="nga:Ngar_c11280"/>
<evidence type="ECO:0000313" key="1">
    <source>
        <dbReference type="EMBL" id="AFU58070.1"/>
    </source>
</evidence>
<evidence type="ECO:0000313" key="2">
    <source>
        <dbReference type="Proteomes" id="UP000008037"/>
    </source>
</evidence>